<dbReference type="PANTHER" id="PTHR46429">
    <property type="entry name" value="23S RRNA (GUANOSINE-2'-O-)-METHYLTRANSFERASE RLMB"/>
    <property type="match status" value="1"/>
</dbReference>
<dbReference type="InterPro" id="IPR029064">
    <property type="entry name" value="Ribosomal_eL30-like_sf"/>
</dbReference>
<dbReference type="GO" id="GO:0005829">
    <property type="term" value="C:cytosol"/>
    <property type="evidence" value="ECO:0007669"/>
    <property type="project" value="TreeGrafter"/>
</dbReference>
<accession>A0A1J5NJT3</accession>
<dbReference type="InterPro" id="IPR001537">
    <property type="entry name" value="SpoU_MeTrfase"/>
</dbReference>
<protein>
    <submittedName>
        <fullName evidence="5">Putative TrmH family tRNA/rRNA methyltransferase</fullName>
        <ecNumber evidence="5">2.1.1.-</ecNumber>
    </submittedName>
</protein>
<dbReference type="GO" id="GO:0003723">
    <property type="term" value="F:RNA binding"/>
    <property type="evidence" value="ECO:0007669"/>
    <property type="project" value="InterPro"/>
</dbReference>
<evidence type="ECO:0000256" key="2">
    <source>
        <dbReference type="ARBA" id="ARBA00022603"/>
    </source>
</evidence>
<dbReference type="InterPro" id="IPR004441">
    <property type="entry name" value="rRNA_MeTrfase_TrmH"/>
</dbReference>
<dbReference type="AlphaFoldDB" id="A0A1J5NJT3"/>
<dbReference type="Pfam" id="PF00588">
    <property type="entry name" value="SpoU_methylase"/>
    <property type="match status" value="1"/>
</dbReference>
<evidence type="ECO:0000259" key="4">
    <source>
        <dbReference type="SMART" id="SM00967"/>
    </source>
</evidence>
<name>A0A1J5NJT3_NEOTH</name>
<comment type="caution">
    <text evidence="5">The sequence shown here is derived from an EMBL/GenBank/DDBJ whole genome shotgun (WGS) entry which is preliminary data.</text>
</comment>
<gene>
    <name evidence="5" type="ORF">MOTE_14980</name>
</gene>
<dbReference type="Proteomes" id="UP000182811">
    <property type="component" value="Unassembled WGS sequence"/>
</dbReference>
<keyword evidence="2 5" id="KW-0489">Methyltransferase</keyword>
<dbReference type="SMART" id="SM00967">
    <property type="entry name" value="SpoU_sub_bind"/>
    <property type="match status" value="1"/>
</dbReference>
<dbReference type="InterPro" id="IPR029028">
    <property type="entry name" value="Alpha/beta_knot_MTases"/>
</dbReference>
<organism evidence="5 6">
    <name type="scientific">Neomoorella thermoacetica</name>
    <name type="common">Clostridium thermoaceticum</name>
    <dbReference type="NCBI Taxonomy" id="1525"/>
    <lineage>
        <taxon>Bacteria</taxon>
        <taxon>Bacillati</taxon>
        <taxon>Bacillota</taxon>
        <taxon>Clostridia</taxon>
        <taxon>Neomoorellales</taxon>
        <taxon>Neomoorellaceae</taxon>
        <taxon>Neomoorella</taxon>
    </lineage>
</organism>
<dbReference type="Pfam" id="PF08032">
    <property type="entry name" value="SpoU_sub_bind"/>
    <property type="match status" value="1"/>
</dbReference>
<dbReference type="InterPro" id="IPR029026">
    <property type="entry name" value="tRNA_m1G_MTases_N"/>
</dbReference>
<dbReference type="PANTHER" id="PTHR46429:SF1">
    <property type="entry name" value="23S RRNA (GUANOSINE-2'-O-)-METHYLTRANSFERASE RLMB"/>
    <property type="match status" value="1"/>
</dbReference>
<dbReference type="FunFam" id="3.40.1280.10:FF:000008">
    <property type="entry name" value="Group 3 RNA methyltransferase TrmH"/>
    <property type="match status" value="1"/>
</dbReference>
<comment type="similarity">
    <text evidence="1">Belongs to the class IV-like SAM-binding methyltransferase superfamily. RNA methyltransferase TrmH family.</text>
</comment>
<evidence type="ECO:0000256" key="3">
    <source>
        <dbReference type="ARBA" id="ARBA00022679"/>
    </source>
</evidence>
<keyword evidence="3 5" id="KW-0808">Transferase</keyword>
<dbReference type="GO" id="GO:0032259">
    <property type="term" value="P:methylation"/>
    <property type="evidence" value="ECO:0007669"/>
    <property type="project" value="UniProtKB-KW"/>
</dbReference>
<dbReference type="EMBL" id="MDDC01000010">
    <property type="protein sequence ID" value="OIQ59082.1"/>
    <property type="molecule type" value="Genomic_DNA"/>
</dbReference>
<sequence>MTETLAGRNQVREALRAGRPLNKILLAPHLEGQVIGEIINLARERGVPLQRVNRAALEKLAGPHHQGVVALAAAREYAELEDLLARAGEAGEPPFLIMLDRVEDPRNLGAILRSAEAVGAHGVIIPRRRGAGLTAAVARAAAGAQEYVPVARVTNLARTLEELKGKGIWAIGATGDAGQVAFGADFTVPLVMVLGSEGRGLSPLLRSRCDFTVSLPMRGRINSLNVATAATVLMYEVLRQRGQAGPQSGGAARGRSDRGRL</sequence>
<dbReference type="NCBIfam" id="TIGR00186">
    <property type="entry name" value="rRNA_methyl_3"/>
    <property type="match status" value="1"/>
</dbReference>
<reference evidence="5 6" key="1">
    <citation type="submission" date="2016-08" db="EMBL/GenBank/DDBJ databases">
        <title>Genome-based comparison of Moorella thermoacetic strains.</title>
        <authorList>
            <person name="Poehlein A."/>
            <person name="Bengelsdorf F.R."/>
            <person name="Esser C."/>
            <person name="Duerre P."/>
            <person name="Daniel R."/>
        </authorList>
    </citation>
    <scope>NUCLEOTIDE SEQUENCE [LARGE SCALE GENOMIC DNA]</scope>
    <source>
        <strain evidence="5 6">DSM 21394</strain>
    </source>
</reference>
<feature type="domain" description="RNA 2-O ribose methyltransferase substrate binding" evidence="4">
    <location>
        <begin position="4"/>
        <end position="78"/>
    </location>
</feature>
<evidence type="ECO:0000256" key="1">
    <source>
        <dbReference type="ARBA" id="ARBA00007228"/>
    </source>
</evidence>
<evidence type="ECO:0000313" key="6">
    <source>
        <dbReference type="Proteomes" id="UP000182811"/>
    </source>
</evidence>
<dbReference type="GO" id="GO:0008173">
    <property type="term" value="F:RNA methyltransferase activity"/>
    <property type="evidence" value="ECO:0007669"/>
    <property type="project" value="InterPro"/>
</dbReference>
<dbReference type="SUPFAM" id="SSF55315">
    <property type="entry name" value="L30e-like"/>
    <property type="match status" value="1"/>
</dbReference>
<dbReference type="Gene3D" id="3.40.1280.10">
    <property type="match status" value="1"/>
</dbReference>
<dbReference type="GO" id="GO:0006396">
    <property type="term" value="P:RNA processing"/>
    <property type="evidence" value="ECO:0007669"/>
    <property type="project" value="InterPro"/>
</dbReference>
<dbReference type="Gene3D" id="3.30.1330.30">
    <property type="match status" value="1"/>
</dbReference>
<proteinExistence type="inferred from homology"/>
<dbReference type="EC" id="2.1.1.-" evidence="5"/>
<dbReference type="SUPFAM" id="SSF75217">
    <property type="entry name" value="alpha/beta knot"/>
    <property type="match status" value="1"/>
</dbReference>
<dbReference type="InterPro" id="IPR013123">
    <property type="entry name" value="SpoU_subst-bd"/>
</dbReference>
<dbReference type="CDD" id="cd18103">
    <property type="entry name" value="SpoU-like_RlmB"/>
    <property type="match status" value="1"/>
</dbReference>
<dbReference type="OrthoDB" id="9794400at2"/>
<evidence type="ECO:0000313" key="5">
    <source>
        <dbReference type="EMBL" id="OIQ59082.1"/>
    </source>
</evidence>